<dbReference type="GO" id="GO:0005212">
    <property type="term" value="F:structural constituent of eye lens"/>
    <property type="evidence" value="ECO:0007669"/>
    <property type="project" value="TreeGrafter"/>
</dbReference>
<sequence length="339" mass="37702">VFEEPFLSLFALEHCEGRELHLEEAVNSVLNKDLHFYTQSVWVKSGLPGEAAQPPHGHTVLTVHQSGGVGCVSRKGCREDRLSRSSMHNLAKPDLGCGELRLCLNKPPHLHMAFLKAPCALTWGPAEKCSFSWRSQLIFHNCVQLDNHLRPGSANLYSRGPGGLLSLLAGLPLSPNAMVQKPPRPVRKGMGVTVCGGSREALREEVCLQRLLEPRREALKDVGQQAQERERKPPAVYIRIRNRAQNGYLTVTGNVADTRATSVCISPYSGKNTQIWHYCRGLFKSKASDTCLDVIGGRDTPGAKVALWTEHGQFRQKWRLNRNRTISSYLSDQLVLDVK</sequence>
<comment type="caution">
    <text evidence="2">The sequence shown here is derived from an EMBL/GenBank/DDBJ whole genome shotgun (WGS) entry which is preliminary data.</text>
</comment>
<dbReference type="PANTHER" id="PTHR11818:SF38">
    <property type="entry name" value="VERY LARGE A-KINASE ANCHOR PROTEIN"/>
    <property type="match status" value="1"/>
</dbReference>
<feature type="domain" description="Ricin B lectin" evidence="1">
    <location>
        <begin position="237"/>
        <end position="338"/>
    </location>
</feature>
<dbReference type="InterPro" id="IPR035992">
    <property type="entry name" value="Ricin_B-like_lectins"/>
</dbReference>
<feature type="non-terminal residue" evidence="2">
    <location>
        <position position="339"/>
    </location>
</feature>
<proteinExistence type="predicted"/>
<dbReference type="Pfam" id="PF00652">
    <property type="entry name" value="Ricin_B_lectin"/>
    <property type="match status" value="1"/>
</dbReference>
<dbReference type="PANTHER" id="PTHR11818">
    <property type="entry name" value="BETA/GAMMA CRYSTALLIN"/>
    <property type="match status" value="1"/>
</dbReference>
<dbReference type="Proteomes" id="UP000242450">
    <property type="component" value="Chromosome 31"/>
</dbReference>
<dbReference type="EMBL" id="MKHE01000031">
    <property type="protein sequence ID" value="OWK00475.1"/>
    <property type="molecule type" value="Genomic_DNA"/>
</dbReference>
<dbReference type="PROSITE" id="PS50231">
    <property type="entry name" value="RICIN_B_LECTIN"/>
    <property type="match status" value="1"/>
</dbReference>
<keyword evidence="3" id="KW-1185">Reference proteome</keyword>
<gene>
    <name evidence="2" type="ORF">Celaphus_00019506</name>
</gene>
<evidence type="ECO:0000259" key="1">
    <source>
        <dbReference type="Pfam" id="PF00652"/>
    </source>
</evidence>
<dbReference type="Gene3D" id="2.80.10.50">
    <property type="match status" value="1"/>
</dbReference>
<dbReference type="InterPro" id="IPR000772">
    <property type="entry name" value="Ricin_B_lectin"/>
</dbReference>
<dbReference type="GO" id="GO:0002088">
    <property type="term" value="P:lens development in camera-type eye"/>
    <property type="evidence" value="ECO:0007669"/>
    <property type="project" value="TreeGrafter"/>
</dbReference>
<protein>
    <recommendedName>
        <fullName evidence="1">Ricin B lectin domain-containing protein</fullName>
    </recommendedName>
</protein>
<evidence type="ECO:0000313" key="2">
    <source>
        <dbReference type="EMBL" id="OWK00475.1"/>
    </source>
</evidence>
<dbReference type="AlphaFoldDB" id="A0A212C3B7"/>
<dbReference type="InterPro" id="IPR050252">
    <property type="entry name" value="Beta/Gamma-Crystallin"/>
</dbReference>
<name>A0A212C3B7_CEREH</name>
<feature type="non-terminal residue" evidence="2">
    <location>
        <position position="1"/>
    </location>
</feature>
<reference evidence="2 3" key="1">
    <citation type="journal article" date="2018" name="Mol. Genet. Genomics">
        <title>The red deer Cervus elaphus genome CerEla1.0: sequencing, annotating, genes, and chromosomes.</title>
        <authorList>
            <person name="Bana N.A."/>
            <person name="Nyiri A."/>
            <person name="Nagy J."/>
            <person name="Frank K."/>
            <person name="Nagy T."/>
            <person name="Steger V."/>
            <person name="Schiller M."/>
            <person name="Lakatos P."/>
            <person name="Sugar L."/>
            <person name="Horn P."/>
            <person name="Barta E."/>
            <person name="Orosz L."/>
        </authorList>
    </citation>
    <scope>NUCLEOTIDE SEQUENCE [LARGE SCALE GENOMIC DNA]</scope>
    <source>
        <strain evidence="2">Hungarian</strain>
    </source>
</reference>
<evidence type="ECO:0000313" key="3">
    <source>
        <dbReference type="Proteomes" id="UP000242450"/>
    </source>
</evidence>
<accession>A0A212C3B7</accession>
<dbReference type="GO" id="GO:0007601">
    <property type="term" value="P:visual perception"/>
    <property type="evidence" value="ECO:0007669"/>
    <property type="project" value="TreeGrafter"/>
</dbReference>
<dbReference type="FunFam" id="2.80.10.50:FF:000038">
    <property type="entry name" value="very large A-kinase anchor protein isoform X1"/>
    <property type="match status" value="1"/>
</dbReference>
<dbReference type="SUPFAM" id="SSF50370">
    <property type="entry name" value="Ricin B-like lectins"/>
    <property type="match status" value="1"/>
</dbReference>
<organism evidence="2 3">
    <name type="scientific">Cervus elaphus hippelaphus</name>
    <name type="common">European red deer</name>
    <dbReference type="NCBI Taxonomy" id="46360"/>
    <lineage>
        <taxon>Eukaryota</taxon>
        <taxon>Metazoa</taxon>
        <taxon>Chordata</taxon>
        <taxon>Craniata</taxon>
        <taxon>Vertebrata</taxon>
        <taxon>Euteleostomi</taxon>
        <taxon>Mammalia</taxon>
        <taxon>Eutheria</taxon>
        <taxon>Laurasiatheria</taxon>
        <taxon>Artiodactyla</taxon>
        <taxon>Ruminantia</taxon>
        <taxon>Pecora</taxon>
        <taxon>Cervidae</taxon>
        <taxon>Cervinae</taxon>
        <taxon>Cervus</taxon>
    </lineage>
</organism>
<dbReference type="OrthoDB" id="9895617at2759"/>